<dbReference type="EMBL" id="KL197743">
    <property type="protein sequence ID" value="KDQ51999.1"/>
    <property type="molecule type" value="Genomic_DNA"/>
</dbReference>
<dbReference type="Proteomes" id="UP000027265">
    <property type="component" value="Unassembled WGS sequence"/>
</dbReference>
<protein>
    <submittedName>
        <fullName evidence="1">Uncharacterized protein</fullName>
    </submittedName>
</protein>
<proteinExistence type="predicted"/>
<evidence type="ECO:0000313" key="2">
    <source>
        <dbReference type="Proteomes" id="UP000027265"/>
    </source>
</evidence>
<gene>
    <name evidence="1" type="ORF">JAAARDRAFT_92179</name>
</gene>
<organism evidence="1 2">
    <name type="scientific">Jaapia argillacea MUCL 33604</name>
    <dbReference type="NCBI Taxonomy" id="933084"/>
    <lineage>
        <taxon>Eukaryota</taxon>
        <taxon>Fungi</taxon>
        <taxon>Dikarya</taxon>
        <taxon>Basidiomycota</taxon>
        <taxon>Agaricomycotina</taxon>
        <taxon>Agaricomycetes</taxon>
        <taxon>Agaricomycetidae</taxon>
        <taxon>Jaapiales</taxon>
        <taxon>Jaapiaceae</taxon>
        <taxon>Jaapia</taxon>
    </lineage>
</organism>
<dbReference type="InParanoid" id="A0A067PB83"/>
<feature type="non-terminal residue" evidence="1">
    <location>
        <position position="1"/>
    </location>
</feature>
<reference evidence="2" key="1">
    <citation type="journal article" date="2014" name="Proc. Natl. Acad. Sci. U.S.A.">
        <title>Extensive sampling of basidiomycete genomes demonstrates inadequacy of the white-rot/brown-rot paradigm for wood decay fungi.</title>
        <authorList>
            <person name="Riley R."/>
            <person name="Salamov A.A."/>
            <person name="Brown D.W."/>
            <person name="Nagy L.G."/>
            <person name="Floudas D."/>
            <person name="Held B.W."/>
            <person name="Levasseur A."/>
            <person name="Lombard V."/>
            <person name="Morin E."/>
            <person name="Otillar R."/>
            <person name="Lindquist E.A."/>
            <person name="Sun H."/>
            <person name="LaButti K.M."/>
            <person name="Schmutz J."/>
            <person name="Jabbour D."/>
            <person name="Luo H."/>
            <person name="Baker S.E."/>
            <person name="Pisabarro A.G."/>
            <person name="Walton J.D."/>
            <person name="Blanchette R.A."/>
            <person name="Henrissat B."/>
            <person name="Martin F."/>
            <person name="Cullen D."/>
            <person name="Hibbett D.S."/>
            <person name="Grigoriev I.V."/>
        </authorList>
    </citation>
    <scope>NUCLEOTIDE SEQUENCE [LARGE SCALE GENOMIC DNA]</scope>
    <source>
        <strain evidence="2">MUCL 33604</strain>
    </source>
</reference>
<name>A0A067PB83_9AGAM</name>
<dbReference type="HOGENOM" id="CLU_2419009_0_0_1"/>
<evidence type="ECO:0000313" key="1">
    <source>
        <dbReference type="EMBL" id="KDQ51999.1"/>
    </source>
</evidence>
<feature type="non-terminal residue" evidence="1">
    <location>
        <position position="92"/>
    </location>
</feature>
<keyword evidence="2" id="KW-1185">Reference proteome</keyword>
<dbReference type="AlphaFoldDB" id="A0A067PB83"/>
<dbReference type="OrthoDB" id="3000635at2759"/>
<sequence>VTHHTSNKPSILNKQEDTEGNAAAIDNKWRIIGRLQIGKKLGDGKSVRCNPNVICVGDFVDVGVTMDVVSHPHWRDHRSSIYVHLTLSHILQ</sequence>
<accession>A0A067PB83</accession>